<keyword evidence="8" id="KW-1185">Reference proteome</keyword>
<evidence type="ECO:0000256" key="6">
    <source>
        <dbReference type="SAM" id="Phobius"/>
    </source>
</evidence>
<feature type="transmembrane region" description="Helical" evidence="6">
    <location>
        <begin position="41"/>
        <end position="62"/>
    </location>
</feature>
<evidence type="ECO:0000256" key="2">
    <source>
        <dbReference type="ARBA" id="ARBA00022475"/>
    </source>
</evidence>
<evidence type="ECO:0000256" key="4">
    <source>
        <dbReference type="ARBA" id="ARBA00022989"/>
    </source>
</evidence>
<keyword evidence="2" id="KW-1003">Cell membrane</keyword>
<comment type="caution">
    <text evidence="7">The sequence shown here is derived from an EMBL/GenBank/DDBJ whole genome shotgun (WGS) entry which is preliminary data.</text>
</comment>
<dbReference type="InterPro" id="IPR050833">
    <property type="entry name" value="Poly_Biosynth_Transport"/>
</dbReference>
<evidence type="ECO:0000313" key="8">
    <source>
        <dbReference type="Proteomes" id="UP000249688"/>
    </source>
</evidence>
<feature type="transmembrane region" description="Helical" evidence="6">
    <location>
        <begin position="122"/>
        <end position="141"/>
    </location>
</feature>
<feature type="transmembrane region" description="Helical" evidence="6">
    <location>
        <begin position="329"/>
        <end position="346"/>
    </location>
</feature>
<dbReference type="EMBL" id="QKYU01000024">
    <property type="protein sequence ID" value="PZW40419.1"/>
    <property type="molecule type" value="Genomic_DNA"/>
</dbReference>
<feature type="transmembrane region" description="Helical" evidence="6">
    <location>
        <begin position="153"/>
        <end position="173"/>
    </location>
</feature>
<feature type="transmembrane region" description="Helical" evidence="6">
    <location>
        <begin position="83"/>
        <end position="110"/>
    </location>
</feature>
<dbReference type="OrthoDB" id="7955816at2"/>
<name>A0A2W7I2P4_9PROT</name>
<dbReference type="PANTHER" id="PTHR30250">
    <property type="entry name" value="PST FAMILY PREDICTED COLANIC ACID TRANSPORTER"/>
    <property type="match status" value="1"/>
</dbReference>
<dbReference type="RefSeq" id="WP_111399773.1">
    <property type="nucleotide sequence ID" value="NZ_QKYU01000024.1"/>
</dbReference>
<keyword evidence="3 6" id="KW-0812">Transmembrane</keyword>
<dbReference type="PANTHER" id="PTHR30250:SF11">
    <property type="entry name" value="O-ANTIGEN TRANSPORTER-RELATED"/>
    <property type="match status" value="1"/>
</dbReference>
<feature type="transmembrane region" description="Helical" evidence="6">
    <location>
        <begin position="299"/>
        <end position="317"/>
    </location>
</feature>
<accession>A0A2W7I2P4</accession>
<evidence type="ECO:0000256" key="1">
    <source>
        <dbReference type="ARBA" id="ARBA00004651"/>
    </source>
</evidence>
<evidence type="ECO:0000313" key="7">
    <source>
        <dbReference type="EMBL" id="PZW40419.1"/>
    </source>
</evidence>
<comment type="subcellular location">
    <subcellularLocation>
        <location evidence="1">Cell membrane</location>
        <topology evidence="1">Multi-pass membrane protein</topology>
    </subcellularLocation>
</comment>
<evidence type="ECO:0000256" key="3">
    <source>
        <dbReference type="ARBA" id="ARBA00022692"/>
    </source>
</evidence>
<proteinExistence type="predicted"/>
<dbReference type="GO" id="GO:0005886">
    <property type="term" value="C:plasma membrane"/>
    <property type="evidence" value="ECO:0007669"/>
    <property type="project" value="UniProtKB-SubCell"/>
</dbReference>
<dbReference type="AlphaFoldDB" id="A0A2W7I2P4"/>
<reference evidence="7 8" key="1">
    <citation type="submission" date="2018-06" db="EMBL/GenBank/DDBJ databases">
        <title>Genomic Encyclopedia of Archaeal and Bacterial Type Strains, Phase II (KMG-II): from individual species to whole genera.</title>
        <authorList>
            <person name="Goeker M."/>
        </authorList>
    </citation>
    <scope>NUCLEOTIDE SEQUENCE [LARGE SCALE GENOMIC DNA]</scope>
    <source>
        <strain evidence="7 8">DSM 24525</strain>
    </source>
</reference>
<dbReference type="Proteomes" id="UP000249688">
    <property type="component" value="Unassembled WGS sequence"/>
</dbReference>
<gene>
    <name evidence="7" type="ORF">C8P66_12459</name>
</gene>
<keyword evidence="5 6" id="KW-0472">Membrane</keyword>
<protein>
    <submittedName>
        <fullName evidence="7">O-antigen/teichoic acid export membrane protein</fullName>
    </submittedName>
</protein>
<feature type="transmembrane region" description="Helical" evidence="6">
    <location>
        <begin position="394"/>
        <end position="412"/>
    </location>
</feature>
<evidence type="ECO:0000256" key="5">
    <source>
        <dbReference type="ARBA" id="ARBA00023136"/>
    </source>
</evidence>
<organism evidence="7 8">
    <name type="scientific">Humitalea rosea</name>
    <dbReference type="NCBI Taxonomy" id="990373"/>
    <lineage>
        <taxon>Bacteria</taxon>
        <taxon>Pseudomonadati</taxon>
        <taxon>Pseudomonadota</taxon>
        <taxon>Alphaproteobacteria</taxon>
        <taxon>Acetobacterales</taxon>
        <taxon>Roseomonadaceae</taxon>
        <taxon>Humitalea</taxon>
    </lineage>
</organism>
<feature type="transmembrane region" description="Helical" evidence="6">
    <location>
        <begin position="367"/>
        <end position="388"/>
    </location>
</feature>
<feature type="transmembrane region" description="Helical" evidence="6">
    <location>
        <begin position="179"/>
        <end position="200"/>
    </location>
</feature>
<keyword evidence="4 6" id="KW-1133">Transmembrane helix</keyword>
<sequence length="418" mass="43256">MRLLEGRRLGAVVGVLNQGVISLANLGIGLAVLRLGTKAEFGVYSLGYMAVIIATGFAAGLFGAQLTARVYHRAPTERPRFAAALLLGQTVASALLCLVMLAAALAAGLATPPGSGTATQQTVFLSILAAPMAMTLDFLRYHRLVLHRPAEALGLDIVNGLGWAGFFVAGLALGMPVHVAGLGGFGIACAVTSLLGLWGARLPLAAARRQCGAALAEAWQQGRWALGGVAVTVAQNNAHVYLLAWLTSAETVAELNAARMLMSPAALLTTGVNRTLIPRLAVLHAEGQGARLRRLAGEAVLLVLVLLVLYGIALLLGWDAVRALVLRDAYAGVGVLMVGWGLVYALQALTENLSAQLQARAEFRALTVLNAITALPVLIAVVPLILWAGAAGSLIALACGQAVLAALLYRVVTASADR</sequence>
<feature type="transmembrane region" description="Helical" evidence="6">
    <location>
        <begin position="12"/>
        <end position="35"/>
    </location>
</feature>